<feature type="domain" description="NlpC/P60" evidence="6">
    <location>
        <begin position="41"/>
        <end position="166"/>
    </location>
</feature>
<feature type="region of interest" description="Disordered" evidence="5">
    <location>
        <begin position="168"/>
        <end position="211"/>
    </location>
</feature>
<dbReference type="InterPro" id="IPR038765">
    <property type="entry name" value="Papain-like_cys_pep_sf"/>
</dbReference>
<evidence type="ECO:0000256" key="2">
    <source>
        <dbReference type="ARBA" id="ARBA00022670"/>
    </source>
</evidence>
<gene>
    <name evidence="7" type="ORF">GXP70_13935</name>
</gene>
<dbReference type="InterPro" id="IPR051202">
    <property type="entry name" value="Peptidase_C40"/>
</dbReference>
<dbReference type="Pfam" id="PF00877">
    <property type="entry name" value="NLPC_P60"/>
    <property type="match status" value="1"/>
</dbReference>
<dbReference type="KEGG" id="plyc:GXP70_13935"/>
<dbReference type="PROSITE" id="PS51935">
    <property type="entry name" value="NLPC_P60"/>
    <property type="match status" value="1"/>
</dbReference>
<evidence type="ECO:0000313" key="7">
    <source>
        <dbReference type="EMBL" id="QHT63919.1"/>
    </source>
</evidence>
<dbReference type="EMBL" id="CP048209">
    <property type="protein sequence ID" value="QHT63919.1"/>
    <property type="molecule type" value="Genomic_DNA"/>
</dbReference>
<keyword evidence="2" id="KW-0645">Protease</keyword>
<dbReference type="SUPFAM" id="SSF54001">
    <property type="entry name" value="Cysteine proteinases"/>
    <property type="match status" value="1"/>
</dbReference>
<sequence>MHAAAIDSSNKQTTITDTQMSTTDKQTTTTNKQTTTSAKQETAADRVIATGKQFLGVPYHFGADAGRTDMFDCSSFTQYVFGQNGIDIPRSSRQQAKTGTAVAKDDLQPGDLVFSDTNHDGVINHVSIYIGNGQLLHTYRVGVGVAISEFDGSAWDRGFVTARRVISDNDQPVVAPGEPSASNPDSDSDGQAADTGLDRQQDDSTSQDQQE</sequence>
<dbReference type="PANTHER" id="PTHR47053">
    <property type="entry name" value="MUREIN DD-ENDOPEPTIDASE MEPH-RELATED"/>
    <property type="match status" value="1"/>
</dbReference>
<feature type="region of interest" description="Disordered" evidence="5">
    <location>
        <begin position="1"/>
        <end position="39"/>
    </location>
</feature>
<name>A0A6C0G847_9BACL</name>
<proteinExistence type="inferred from homology"/>
<evidence type="ECO:0000313" key="8">
    <source>
        <dbReference type="Proteomes" id="UP000476064"/>
    </source>
</evidence>
<dbReference type="PANTHER" id="PTHR47053:SF3">
    <property type="entry name" value="GAMMA-D-GLUTAMYL-L-LYSINE DIPEPTIDYL-PEPTIDASE"/>
    <property type="match status" value="1"/>
</dbReference>
<evidence type="ECO:0000256" key="5">
    <source>
        <dbReference type="SAM" id="MobiDB-lite"/>
    </source>
</evidence>
<reference evidence="7 8" key="1">
    <citation type="submission" date="2020-01" db="EMBL/GenBank/DDBJ databases">
        <title>Paenibacillus sp. nov., isolated from tomato rhizosphere.</title>
        <authorList>
            <person name="Weon H.-Y."/>
            <person name="Lee S.A."/>
        </authorList>
    </citation>
    <scope>NUCLEOTIDE SEQUENCE [LARGE SCALE GENOMIC DNA]</scope>
    <source>
        <strain evidence="7 8">12200R-189</strain>
    </source>
</reference>
<evidence type="ECO:0000256" key="3">
    <source>
        <dbReference type="ARBA" id="ARBA00022801"/>
    </source>
</evidence>
<dbReference type="GO" id="GO:0008234">
    <property type="term" value="F:cysteine-type peptidase activity"/>
    <property type="evidence" value="ECO:0007669"/>
    <property type="project" value="UniProtKB-KW"/>
</dbReference>
<dbReference type="InterPro" id="IPR000064">
    <property type="entry name" value="NLP_P60_dom"/>
</dbReference>
<evidence type="ECO:0000259" key="6">
    <source>
        <dbReference type="PROSITE" id="PS51935"/>
    </source>
</evidence>
<accession>A0A6C0G847</accession>
<dbReference type="AlphaFoldDB" id="A0A6C0G847"/>
<keyword evidence="3" id="KW-0378">Hydrolase</keyword>
<comment type="similarity">
    <text evidence="1">Belongs to the peptidase C40 family.</text>
</comment>
<dbReference type="Proteomes" id="UP000476064">
    <property type="component" value="Chromosome"/>
</dbReference>
<keyword evidence="4" id="KW-0788">Thiol protease</keyword>
<dbReference type="Gene3D" id="3.90.1720.10">
    <property type="entry name" value="endopeptidase domain like (from Nostoc punctiforme)"/>
    <property type="match status" value="1"/>
</dbReference>
<organism evidence="7 8">
    <name type="scientific">Paenibacillus lycopersici</name>
    <dbReference type="NCBI Taxonomy" id="2704462"/>
    <lineage>
        <taxon>Bacteria</taxon>
        <taxon>Bacillati</taxon>
        <taxon>Bacillota</taxon>
        <taxon>Bacilli</taxon>
        <taxon>Bacillales</taxon>
        <taxon>Paenibacillaceae</taxon>
        <taxon>Paenibacillus</taxon>
    </lineage>
</organism>
<feature type="compositionally biased region" description="Low complexity" evidence="5">
    <location>
        <begin position="12"/>
        <end position="37"/>
    </location>
</feature>
<protein>
    <submittedName>
        <fullName evidence="7">C40 family peptidase</fullName>
    </submittedName>
</protein>
<dbReference type="GO" id="GO:0006508">
    <property type="term" value="P:proteolysis"/>
    <property type="evidence" value="ECO:0007669"/>
    <property type="project" value="UniProtKB-KW"/>
</dbReference>
<evidence type="ECO:0000256" key="4">
    <source>
        <dbReference type="ARBA" id="ARBA00022807"/>
    </source>
</evidence>
<keyword evidence="8" id="KW-1185">Reference proteome</keyword>
<evidence type="ECO:0000256" key="1">
    <source>
        <dbReference type="ARBA" id="ARBA00007074"/>
    </source>
</evidence>